<accession>A0A7X5RK80</accession>
<evidence type="ECO:0000313" key="3">
    <source>
        <dbReference type="Proteomes" id="UP000470213"/>
    </source>
</evidence>
<proteinExistence type="predicted"/>
<protein>
    <submittedName>
        <fullName evidence="2">Uncharacterized protein</fullName>
    </submittedName>
</protein>
<comment type="caution">
    <text evidence="2">The sequence shown here is derived from an EMBL/GenBank/DDBJ whole genome shotgun (WGS) entry which is preliminary data.</text>
</comment>
<gene>
    <name evidence="2" type="ORF">GTH32_05865</name>
</gene>
<keyword evidence="1" id="KW-0812">Transmembrane</keyword>
<keyword evidence="1" id="KW-1133">Transmembrane helix</keyword>
<reference evidence="2 3" key="1">
    <citation type="submission" date="2020-01" db="EMBL/GenBank/DDBJ databases">
        <authorList>
            <person name="Chen J."/>
            <person name="Zhu S."/>
            <person name="Yang J."/>
        </authorList>
    </citation>
    <scope>NUCLEOTIDE SEQUENCE [LARGE SCALE GENOMIC DNA]</scope>
    <source>
        <strain evidence="2 3">345S023</strain>
    </source>
</reference>
<feature type="transmembrane region" description="Helical" evidence="1">
    <location>
        <begin position="51"/>
        <end position="69"/>
    </location>
</feature>
<keyword evidence="3" id="KW-1185">Reference proteome</keyword>
<feature type="transmembrane region" description="Helical" evidence="1">
    <location>
        <begin position="131"/>
        <end position="150"/>
    </location>
</feature>
<evidence type="ECO:0000256" key="1">
    <source>
        <dbReference type="SAM" id="Phobius"/>
    </source>
</evidence>
<feature type="transmembrane region" description="Helical" evidence="1">
    <location>
        <begin position="28"/>
        <end position="45"/>
    </location>
</feature>
<name>A0A7X5RK80_9ALTE</name>
<dbReference type="RefSeq" id="WP_163084306.1">
    <property type="nucleotide sequence ID" value="NZ_JAAAWN010000005.1"/>
</dbReference>
<keyword evidence="1" id="KW-0472">Membrane</keyword>
<dbReference type="AlphaFoldDB" id="A0A7X5RK80"/>
<organism evidence="2 3">
    <name type="scientific">Alteromonas profundi</name>
    <dbReference type="NCBI Taxonomy" id="2696062"/>
    <lineage>
        <taxon>Bacteria</taxon>
        <taxon>Pseudomonadati</taxon>
        <taxon>Pseudomonadota</taxon>
        <taxon>Gammaproteobacteria</taxon>
        <taxon>Alteromonadales</taxon>
        <taxon>Alteromonadaceae</taxon>
        <taxon>Alteromonas/Salinimonas group</taxon>
        <taxon>Alteromonas</taxon>
    </lineage>
</organism>
<evidence type="ECO:0000313" key="2">
    <source>
        <dbReference type="EMBL" id="NDV90723.1"/>
    </source>
</evidence>
<dbReference type="Proteomes" id="UP000470213">
    <property type="component" value="Unassembled WGS sequence"/>
</dbReference>
<feature type="transmembrane region" description="Helical" evidence="1">
    <location>
        <begin position="101"/>
        <end position="125"/>
    </location>
</feature>
<feature type="transmembrane region" description="Helical" evidence="1">
    <location>
        <begin position="157"/>
        <end position="178"/>
    </location>
</feature>
<dbReference type="EMBL" id="JAAAWN010000005">
    <property type="protein sequence ID" value="NDV90723.1"/>
    <property type="molecule type" value="Genomic_DNA"/>
</dbReference>
<sequence>MLTYAAGGLTLAALMTVYRSWRVQSAGVFYFGVVLWVFACIWWSYAQGWEFGVLYGLCLPACLVWPFILKNQSYLPKSTRIPSPRKLDFSTKTLVTHIGHFVVVMGVLMAASVSITLAVCALLPFSLTGQLAIAIVLLPILWGLAAYHYLAAANKVAALSVYLVALVIGIIVLTFVPMSQ</sequence>